<evidence type="ECO:0000256" key="1">
    <source>
        <dbReference type="ARBA" id="ARBA00005928"/>
    </source>
</evidence>
<sequence>MEVSTRHVWIRTRVQEWTHVHNPTCPVETYTGHKPYPSLFEVANLLLEIYVNAVATCRNSIAHGAYVCGEKGGYILESPISMGDTLKGSSRLDINVEKELVEEYLDRLRVQGATDEEITSTMKDFGTKRAKLYGWPNTYVYTKALGEMLLGHFNKNLPLVIIRPTMITSTYKEPFSGWIEGVRTIDGAIAAYGKGKLKCFLGHPKTIMDVIPADMVVNSMIMAMVAHANKSSQTIFHVGSSMRNPMKLSSLSDLTSLYFTQNPWIDRNGKSIKVNKFIVFSNIAMFQAHIAIRYKLPLKVLWLANLVLFQYYRDIYINLNRKVKVVMQLVDLYRPYVFFTGCFDDSNTEKLRATIKENDVDMHLFNFDTKCIDWEDYIMNTHIPGLIKYSMKR</sequence>
<dbReference type="PANTHER" id="PTHR11011">
    <property type="entry name" value="MALE STERILITY PROTEIN 2-RELATED"/>
    <property type="match status" value="1"/>
</dbReference>
<evidence type="ECO:0000259" key="6">
    <source>
        <dbReference type="Pfam" id="PF07993"/>
    </source>
</evidence>
<dbReference type="GO" id="GO:0102965">
    <property type="term" value="F:alcohol-forming long-chain fatty acyl-CoA reductase activity"/>
    <property type="evidence" value="ECO:0007669"/>
    <property type="project" value="UniProtKB-EC"/>
</dbReference>
<dbReference type="Pfam" id="PF03015">
    <property type="entry name" value="Sterile"/>
    <property type="match status" value="1"/>
</dbReference>
<gene>
    <name evidence="7" type="ORF">RGQ29_001523</name>
</gene>
<dbReference type="CDD" id="cd09071">
    <property type="entry name" value="FAR_C"/>
    <property type="match status" value="1"/>
</dbReference>
<dbReference type="GO" id="GO:0010345">
    <property type="term" value="P:suberin biosynthetic process"/>
    <property type="evidence" value="ECO:0007669"/>
    <property type="project" value="TreeGrafter"/>
</dbReference>
<dbReference type="InterPro" id="IPR033640">
    <property type="entry name" value="FAR_C"/>
</dbReference>
<dbReference type="GO" id="GO:0080019">
    <property type="term" value="F:alcohol-forming very long-chain fatty acyl-CoA reductase activity"/>
    <property type="evidence" value="ECO:0007669"/>
    <property type="project" value="InterPro"/>
</dbReference>
<proteinExistence type="inferred from homology"/>
<dbReference type="AlphaFoldDB" id="A0AAN7J776"/>
<dbReference type="InterPro" id="IPR026055">
    <property type="entry name" value="FAR"/>
</dbReference>
<dbReference type="EC" id="1.2.1.84" evidence="4"/>
<comment type="function">
    <text evidence="4">Catalyzes the reduction of fatty acyl-CoA to fatty alcohols.</text>
</comment>
<comment type="catalytic activity">
    <reaction evidence="4">
        <text>a long-chain fatty acyl-CoA + 2 NADPH + 2 H(+) = a long-chain primary fatty alcohol + 2 NADP(+) + CoA</text>
        <dbReference type="Rhea" id="RHEA:52716"/>
        <dbReference type="ChEBI" id="CHEBI:15378"/>
        <dbReference type="ChEBI" id="CHEBI:57287"/>
        <dbReference type="ChEBI" id="CHEBI:57783"/>
        <dbReference type="ChEBI" id="CHEBI:58349"/>
        <dbReference type="ChEBI" id="CHEBI:77396"/>
        <dbReference type="ChEBI" id="CHEBI:83139"/>
        <dbReference type="EC" id="1.2.1.84"/>
    </reaction>
</comment>
<dbReference type="EMBL" id="JAXUIC010000001">
    <property type="protein sequence ID" value="KAK4607733.1"/>
    <property type="molecule type" value="Genomic_DNA"/>
</dbReference>
<protein>
    <recommendedName>
        <fullName evidence="4">Fatty acyl-CoA reductase</fullName>
        <ecNumber evidence="4">1.2.1.84</ecNumber>
    </recommendedName>
</protein>
<reference evidence="7 8" key="1">
    <citation type="journal article" date="2023" name="G3 (Bethesda)">
        <title>A haplotype-resolved chromosome-scale genome for Quercus rubra L. provides insights into the genetics of adaptive traits for red oak species.</title>
        <authorList>
            <person name="Kapoor B."/>
            <person name="Jenkins J."/>
            <person name="Schmutz J."/>
            <person name="Zhebentyayeva T."/>
            <person name="Kuelheim C."/>
            <person name="Coggeshall M."/>
            <person name="Heim C."/>
            <person name="Lasky J.R."/>
            <person name="Leites L."/>
            <person name="Islam-Faridi N."/>
            <person name="Romero-Severson J."/>
            <person name="DeLeo V.L."/>
            <person name="Lucas S.M."/>
            <person name="Lazic D."/>
            <person name="Gailing O."/>
            <person name="Carlson J."/>
            <person name="Staton M."/>
        </authorList>
    </citation>
    <scope>NUCLEOTIDE SEQUENCE [LARGE SCALE GENOMIC DNA]</scope>
    <source>
        <strain evidence="7">Pseudo-F2</strain>
    </source>
</reference>
<organism evidence="7 8">
    <name type="scientific">Quercus rubra</name>
    <name type="common">Northern red oak</name>
    <name type="synonym">Quercus borealis</name>
    <dbReference type="NCBI Taxonomy" id="3512"/>
    <lineage>
        <taxon>Eukaryota</taxon>
        <taxon>Viridiplantae</taxon>
        <taxon>Streptophyta</taxon>
        <taxon>Embryophyta</taxon>
        <taxon>Tracheophyta</taxon>
        <taxon>Spermatophyta</taxon>
        <taxon>Magnoliopsida</taxon>
        <taxon>eudicotyledons</taxon>
        <taxon>Gunneridae</taxon>
        <taxon>Pentapetalae</taxon>
        <taxon>rosids</taxon>
        <taxon>fabids</taxon>
        <taxon>Fagales</taxon>
        <taxon>Fagaceae</taxon>
        <taxon>Quercus</taxon>
    </lineage>
</organism>
<dbReference type="Pfam" id="PF07993">
    <property type="entry name" value="NAD_binding_4"/>
    <property type="match status" value="1"/>
</dbReference>
<keyword evidence="2 4" id="KW-0444">Lipid biosynthesis</keyword>
<comment type="similarity">
    <text evidence="1 4">Belongs to the fatty acyl-CoA reductase family.</text>
</comment>
<keyword evidence="4" id="KW-0521">NADP</keyword>
<keyword evidence="8" id="KW-1185">Reference proteome</keyword>
<keyword evidence="3 4" id="KW-0443">Lipid metabolism</keyword>
<name>A0AAN7J776_QUERU</name>
<dbReference type="InterPro" id="IPR036291">
    <property type="entry name" value="NAD(P)-bd_dom_sf"/>
</dbReference>
<feature type="domain" description="Fatty acyl-CoA reductase C-terminal" evidence="5">
    <location>
        <begin position="294"/>
        <end position="392"/>
    </location>
</feature>
<dbReference type="GO" id="GO:0035336">
    <property type="term" value="P:long-chain fatty-acyl-CoA metabolic process"/>
    <property type="evidence" value="ECO:0007669"/>
    <property type="project" value="TreeGrafter"/>
</dbReference>
<dbReference type="Gene3D" id="3.40.50.720">
    <property type="entry name" value="NAD(P)-binding Rossmann-like Domain"/>
    <property type="match status" value="1"/>
</dbReference>
<evidence type="ECO:0000256" key="3">
    <source>
        <dbReference type="ARBA" id="ARBA00023098"/>
    </source>
</evidence>
<evidence type="ECO:0000256" key="2">
    <source>
        <dbReference type="ARBA" id="ARBA00022516"/>
    </source>
</evidence>
<dbReference type="Proteomes" id="UP001324115">
    <property type="component" value="Unassembled WGS sequence"/>
</dbReference>
<evidence type="ECO:0000313" key="7">
    <source>
        <dbReference type="EMBL" id="KAK4607733.1"/>
    </source>
</evidence>
<evidence type="ECO:0000256" key="4">
    <source>
        <dbReference type="RuleBase" id="RU363097"/>
    </source>
</evidence>
<dbReference type="SUPFAM" id="SSF51735">
    <property type="entry name" value="NAD(P)-binding Rossmann-fold domains"/>
    <property type="match status" value="1"/>
</dbReference>
<evidence type="ECO:0000259" key="5">
    <source>
        <dbReference type="Pfam" id="PF03015"/>
    </source>
</evidence>
<dbReference type="InterPro" id="IPR013120">
    <property type="entry name" value="FAR_NAD-bd"/>
</dbReference>
<feature type="domain" description="Thioester reductase (TE)" evidence="6">
    <location>
        <begin position="65"/>
        <end position="220"/>
    </location>
</feature>
<keyword evidence="4" id="KW-0560">Oxidoreductase</keyword>
<dbReference type="PANTHER" id="PTHR11011:SF84">
    <property type="entry name" value="ACYL-COA REDUCTASE-LIKE PROTEIN, PUTATIVE-RELATED"/>
    <property type="match status" value="1"/>
</dbReference>
<comment type="caution">
    <text evidence="7">The sequence shown here is derived from an EMBL/GenBank/DDBJ whole genome shotgun (WGS) entry which is preliminary data.</text>
</comment>
<accession>A0AAN7J776</accession>
<evidence type="ECO:0000313" key="8">
    <source>
        <dbReference type="Proteomes" id="UP001324115"/>
    </source>
</evidence>